<accession>J7SA47</accession>
<evidence type="ECO:0000313" key="7">
    <source>
        <dbReference type="Proteomes" id="UP000006310"/>
    </source>
</evidence>
<organism evidence="6 7">
    <name type="scientific">Huiozyma naganishii (strain ATCC MYA-139 / BCRC 22969 / CBS 8797 / KCTC 17520 / NBRC 10181 / NCYC 3082 / Yp74L-3)</name>
    <name type="common">Yeast</name>
    <name type="synonym">Kazachstania naganishii</name>
    <dbReference type="NCBI Taxonomy" id="1071383"/>
    <lineage>
        <taxon>Eukaryota</taxon>
        <taxon>Fungi</taxon>
        <taxon>Dikarya</taxon>
        <taxon>Ascomycota</taxon>
        <taxon>Saccharomycotina</taxon>
        <taxon>Saccharomycetes</taxon>
        <taxon>Saccharomycetales</taxon>
        <taxon>Saccharomycetaceae</taxon>
        <taxon>Huiozyma</taxon>
    </lineage>
</organism>
<evidence type="ECO:0000256" key="5">
    <source>
        <dbReference type="SAM" id="Phobius"/>
    </source>
</evidence>
<proteinExistence type="predicted"/>
<feature type="transmembrane region" description="Helical" evidence="5">
    <location>
        <begin position="229"/>
        <end position="246"/>
    </location>
</feature>
<dbReference type="HOGENOM" id="CLU_095775_0_0_1"/>
<feature type="transmembrane region" description="Helical" evidence="5">
    <location>
        <begin position="191"/>
        <end position="209"/>
    </location>
</feature>
<gene>
    <name evidence="6" type="primary">KNAG0I01150</name>
    <name evidence="6" type="ordered locus">KNAG_0I01150</name>
</gene>
<keyword evidence="4 5" id="KW-0472">Membrane</keyword>
<dbReference type="OMA" id="YQAQFLY"/>
<comment type="subcellular location">
    <subcellularLocation>
        <location evidence="1">Membrane</location>
        <topology evidence="1">Multi-pass membrane protein</topology>
    </subcellularLocation>
</comment>
<keyword evidence="7" id="KW-1185">Reference proteome</keyword>
<dbReference type="GeneID" id="34527649"/>
<dbReference type="OrthoDB" id="75720at2759"/>
<reference evidence="6 7" key="1">
    <citation type="journal article" date="2011" name="Proc. Natl. Acad. Sci. U.S.A.">
        <title>Evolutionary erosion of yeast sex chromosomes by mating-type switching accidents.</title>
        <authorList>
            <person name="Gordon J.L."/>
            <person name="Armisen D."/>
            <person name="Proux-Wera E."/>
            <person name="Oheigeartaigh S.S."/>
            <person name="Byrne K.P."/>
            <person name="Wolfe K.H."/>
        </authorList>
    </citation>
    <scope>NUCLEOTIDE SEQUENCE [LARGE SCALE GENOMIC DNA]</scope>
    <source>
        <strain evidence="7">ATCC MYA-139 / BCRC 22969 / CBS 8797 / CCRC 22969 / KCTC 17520 / NBRC 10181 / NCYC 3082</strain>
    </source>
</reference>
<name>J7SA47_HUIN7</name>
<evidence type="ECO:0000313" key="6">
    <source>
        <dbReference type="EMBL" id="CCK71906.1"/>
    </source>
</evidence>
<reference evidence="7" key="2">
    <citation type="submission" date="2012-08" db="EMBL/GenBank/DDBJ databases">
        <title>Genome sequence of Kazachstania naganishii.</title>
        <authorList>
            <person name="Gordon J.L."/>
            <person name="Armisen D."/>
            <person name="Proux-Wera E."/>
            <person name="OhEigeartaigh S.S."/>
            <person name="Byrne K.P."/>
            <person name="Wolfe K.H."/>
        </authorList>
    </citation>
    <scope>NUCLEOTIDE SEQUENCE [LARGE SCALE GENOMIC DNA]</scope>
    <source>
        <strain evidence="7">ATCC MYA-139 / BCRC 22969 / CBS 8797 / CCRC 22969 / KCTC 17520 / NBRC 10181 / NCYC 3082</strain>
    </source>
</reference>
<dbReference type="Proteomes" id="UP000006310">
    <property type="component" value="Chromosome 9"/>
</dbReference>
<dbReference type="RefSeq" id="XP_022466151.1">
    <property type="nucleotide sequence ID" value="XM_022609791.1"/>
</dbReference>
<feature type="transmembrane region" description="Helical" evidence="5">
    <location>
        <begin position="164"/>
        <end position="184"/>
    </location>
</feature>
<keyword evidence="3 5" id="KW-1133">Transmembrane helix</keyword>
<dbReference type="eggNOG" id="ENOG502RXGR">
    <property type="taxonomic scope" value="Eukaryota"/>
</dbReference>
<evidence type="ECO:0000256" key="3">
    <source>
        <dbReference type="ARBA" id="ARBA00022989"/>
    </source>
</evidence>
<evidence type="ECO:0000256" key="1">
    <source>
        <dbReference type="ARBA" id="ARBA00004141"/>
    </source>
</evidence>
<dbReference type="Pfam" id="PF04193">
    <property type="entry name" value="PQ-loop"/>
    <property type="match status" value="1"/>
</dbReference>
<dbReference type="KEGG" id="kng:KNAG_0I01150"/>
<dbReference type="InterPro" id="IPR006603">
    <property type="entry name" value="PQ-loop_rpt"/>
</dbReference>
<keyword evidence="2 5" id="KW-0812">Transmembrane</keyword>
<dbReference type="EMBL" id="HE978322">
    <property type="protein sequence ID" value="CCK71906.1"/>
    <property type="molecule type" value="Genomic_DNA"/>
</dbReference>
<evidence type="ECO:0000256" key="4">
    <source>
        <dbReference type="ARBA" id="ARBA00023136"/>
    </source>
</evidence>
<feature type="transmembrane region" description="Helical" evidence="5">
    <location>
        <begin position="86"/>
        <end position="108"/>
    </location>
</feature>
<dbReference type="AlphaFoldDB" id="J7SA47"/>
<protein>
    <submittedName>
        <fullName evidence="6">Uncharacterized protein</fullName>
    </submittedName>
</protein>
<feature type="transmembrane region" description="Helical" evidence="5">
    <location>
        <begin position="120"/>
        <end position="144"/>
    </location>
</feature>
<sequence>MLCVAGQLVSCACACVAVHYQKRYNRLHRSIYGLSYDTQSLTVAYRAVSVYCSLLYKCNGTVRGQLTRRWPRFYALSGPGAPVQPWIVLADLAVLASLLGLIRQLAAYNHTRHVHQGYSFIAWANFTLTLGALGVGSLLCALWRGPRGPGLLGLFLLDHVNFTWVIGQYICAVALWPQICINWMGTCCSGISSRFVVVSLVGALVRVFTNTNVGNNVPFYRWPYNVTTRLANYIELVSLCIILLQAQKVYVHNKPRLPKVGQIQHYNGGVV</sequence>
<dbReference type="GO" id="GO:0016020">
    <property type="term" value="C:membrane"/>
    <property type="evidence" value="ECO:0007669"/>
    <property type="project" value="UniProtKB-SubCell"/>
</dbReference>
<evidence type="ECO:0000256" key="2">
    <source>
        <dbReference type="ARBA" id="ARBA00022692"/>
    </source>
</evidence>